<dbReference type="AlphaFoldDB" id="A0A7J0H3H5"/>
<dbReference type="NCBIfam" id="TIGR00756">
    <property type="entry name" value="PPR"/>
    <property type="match status" value="3"/>
</dbReference>
<dbReference type="InterPro" id="IPR002885">
    <property type="entry name" value="PPR_rpt"/>
</dbReference>
<evidence type="ECO:0000313" key="5">
    <source>
        <dbReference type="EMBL" id="GFZ17582.1"/>
    </source>
</evidence>
<dbReference type="OrthoDB" id="185373at2759"/>
<accession>A0A7J0H3H5</accession>
<keyword evidence="6" id="KW-1185">Reference proteome</keyword>
<keyword evidence="2" id="KW-0677">Repeat</keyword>
<dbReference type="InterPro" id="IPR011990">
    <property type="entry name" value="TPR-like_helical_dom_sf"/>
</dbReference>
<name>A0A7J0H3H5_9ERIC</name>
<dbReference type="EMBL" id="BJWL01000026">
    <property type="protein sequence ID" value="GFZ17582.1"/>
    <property type="molecule type" value="Genomic_DNA"/>
</dbReference>
<keyword evidence="4" id="KW-0812">Transmembrane</keyword>
<gene>
    <name evidence="5" type="ORF">Acr_26g0008520</name>
</gene>
<protein>
    <submittedName>
        <fullName evidence="5">Pentatricopeptide repeat (PPR) superfamily protein</fullName>
    </submittedName>
</protein>
<dbReference type="Pfam" id="PF01535">
    <property type="entry name" value="PPR"/>
    <property type="match status" value="2"/>
</dbReference>
<proteinExistence type="inferred from homology"/>
<feature type="repeat" description="PPR" evidence="3">
    <location>
        <begin position="106"/>
        <end position="140"/>
    </location>
</feature>
<dbReference type="Gene3D" id="1.25.40.10">
    <property type="entry name" value="Tetratricopeptide repeat domain"/>
    <property type="match status" value="2"/>
</dbReference>
<sequence>MKDLIDNLLQTRKPHRACSSVFNALSRLESSKFDSNVFGVLIFALSEMGLVEEAYWVYRKIGELPAGILANSVTYNTVINGYCKDGNMEKALEVSSQMTQKGIQPNVLTFSILIDGYCKIRKMDAAMGMHMEMVIKGLAPDVVTYTALIDGHFKDGNIKAALRLCKDGRTNDAIKLFLEETNAIPTGGKTDYGDSSSYTPNHVVHTALIQALGKDGKIFKASKIFRDIGYFSMKPDVLIYTVIIQGHFLAKHSLDQNGTMKLGSWGETSYVLIQTLIGLLPINYIFAAVLYIGGACETPTYLLQWPGLFVTIWEDKWAEMVVLHSHHLLF</sequence>
<feature type="repeat" description="PPR" evidence="3">
    <location>
        <begin position="71"/>
        <end position="105"/>
    </location>
</feature>
<evidence type="ECO:0000313" key="6">
    <source>
        <dbReference type="Proteomes" id="UP000585474"/>
    </source>
</evidence>
<feature type="transmembrane region" description="Helical" evidence="4">
    <location>
        <begin position="270"/>
        <end position="293"/>
    </location>
</feature>
<dbReference type="InterPro" id="IPR050872">
    <property type="entry name" value="PPR_P_subfamily"/>
</dbReference>
<dbReference type="Pfam" id="PF12854">
    <property type="entry name" value="PPR_1"/>
    <property type="match status" value="1"/>
</dbReference>
<dbReference type="PANTHER" id="PTHR46128">
    <property type="entry name" value="MITOCHONDRIAL GROUP I INTRON SPLICING FACTOR CCM1"/>
    <property type="match status" value="1"/>
</dbReference>
<evidence type="ECO:0000256" key="3">
    <source>
        <dbReference type="PROSITE-ProRule" id="PRU00708"/>
    </source>
</evidence>
<evidence type="ECO:0000256" key="1">
    <source>
        <dbReference type="ARBA" id="ARBA00007626"/>
    </source>
</evidence>
<organism evidence="5 6">
    <name type="scientific">Actinidia rufa</name>
    <dbReference type="NCBI Taxonomy" id="165716"/>
    <lineage>
        <taxon>Eukaryota</taxon>
        <taxon>Viridiplantae</taxon>
        <taxon>Streptophyta</taxon>
        <taxon>Embryophyta</taxon>
        <taxon>Tracheophyta</taxon>
        <taxon>Spermatophyta</taxon>
        <taxon>Magnoliopsida</taxon>
        <taxon>eudicotyledons</taxon>
        <taxon>Gunneridae</taxon>
        <taxon>Pentapetalae</taxon>
        <taxon>asterids</taxon>
        <taxon>Ericales</taxon>
        <taxon>Actinidiaceae</taxon>
        <taxon>Actinidia</taxon>
    </lineage>
</organism>
<evidence type="ECO:0000256" key="4">
    <source>
        <dbReference type="SAM" id="Phobius"/>
    </source>
</evidence>
<keyword evidence="4" id="KW-0472">Membrane</keyword>
<dbReference type="Pfam" id="PF13041">
    <property type="entry name" value="PPR_2"/>
    <property type="match status" value="1"/>
</dbReference>
<dbReference type="Proteomes" id="UP000585474">
    <property type="component" value="Unassembled WGS sequence"/>
</dbReference>
<dbReference type="PROSITE" id="PS51375">
    <property type="entry name" value="PPR"/>
    <property type="match status" value="2"/>
</dbReference>
<comment type="caution">
    <text evidence="5">The sequence shown here is derived from an EMBL/GenBank/DDBJ whole genome shotgun (WGS) entry which is preliminary data.</text>
</comment>
<reference evidence="5 6" key="1">
    <citation type="submission" date="2019-07" db="EMBL/GenBank/DDBJ databases">
        <title>De Novo Assembly of kiwifruit Actinidia rufa.</title>
        <authorList>
            <person name="Sugita-Konishi S."/>
            <person name="Sato K."/>
            <person name="Mori E."/>
            <person name="Abe Y."/>
            <person name="Kisaki G."/>
            <person name="Hamano K."/>
            <person name="Suezawa K."/>
            <person name="Otani M."/>
            <person name="Fukuda T."/>
            <person name="Manabe T."/>
            <person name="Gomi K."/>
            <person name="Tabuchi M."/>
            <person name="Akimitsu K."/>
            <person name="Kataoka I."/>
        </authorList>
    </citation>
    <scope>NUCLEOTIDE SEQUENCE [LARGE SCALE GENOMIC DNA]</scope>
    <source>
        <strain evidence="6">cv. Fuchu</strain>
    </source>
</reference>
<evidence type="ECO:0000256" key="2">
    <source>
        <dbReference type="ARBA" id="ARBA00022737"/>
    </source>
</evidence>
<keyword evidence="4" id="KW-1133">Transmembrane helix</keyword>
<comment type="similarity">
    <text evidence="1">Belongs to the PPR family. P subfamily.</text>
</comment>
<dbReference type="PANTHER" id="PTHR46128:SF211">
    <property type="entry name" value="PENTACOTRIPEPTIDE-REPEAT REGION OF PRORP DOMAIN-CONTAINING PROTEIN"/>
    <property type="match status" value="1"/>
</dbReference>